<protein>
    <submittedName>
        <fullName evidence="1">Uncharacterized protein</fullName>
    </submittedName>
</protein>
<name>A0AAV1UCB1_9STRA</name>
<evidence type="ECO:0000313" key="2">
    <source>
        <dbReference type="Proteomes" id="UP001162060"/>
    </source>
</evidence>
<dbReference type="Proteomes" id="UP001162060">
    <property type="component" value="Unassembled WGS sequence"/>
</dbReference>
<dbReference type="AlphaFoldDB" id="A0AAV1UCB1"/>
<accession>A0AAV1UCB1</accession>
<gene>
    <name evidence="1" type="ORF">PM001_LOCUS16417</name>
</gene>
<evidence type="ECO:0000313" key="1">
    <source>
        <dbReference type="EMBL" id="CAK7931267.1"/>
    </source>
</evidence>
<organism evidence="1 2">
    <name type="scientific">Peronospora matthiolae</name>
    <dbReference type="NCBI Taxonomy" id="2874970"/>
    <lineage>
        <taxon>Eukaryota</taxon>
        <taxon>Sar</taxon>
        <taxon>Stramenopiles</taxon>
        <taxon>Oomycota</taxon>
        <taxon>Peronosporomycetes</taxon>
        <taxon>Peronosporales</taxon>
        <taxon>Peronosporaceae</taxon>
        <taxon>Peronospora</taxon>
    </lineage>
</organism>
<proteinExistence type="predicted"/>
<reference evidence="1" key="1">
    <citation type="submission" date="2024-01" db="EMBL/GenBank/DDBJ databases">
        <authorList>
            <person name="Webb A."/>
        </authorList>
    </citation>
    <scope>NUCLEOTIDE SEQUENCE</scope>
    <source>
        <strain evidence="1">Pm1</strain>
    </source>
</reference>
<dbReference type="EMBL" id="CAKLBY020000173">
    <property type="protein sequence ID" value="CAK7931267.1"/>
    <property type="molecule type" value="Genomic_DNA"/>
</dbReference>
<sequence>MDELVEESSHENCMERFLESGCVESVNCKPVDKVNCKPNTWNTREGSEEKEDSRKMQLNSSFCAITIRDKVAPVLERRE</sequence>
<comment type="caution">
    <text evidence="1">The sequence shown here is derived from an EMBL/GenBank/DDBJ whole genome shotgun (WGS) entry which is preliminary data.</text>
</comment>